<feature type="domain" description="DNA polymerase III delta subunit-like C-terminal" evidence="10">
    <location>
        <begin position="227"/>
        <end position="347"/>
    </location>
</feature>
<dbReference type="NCBIfam" id="TIGR01128">
    <property type="entry name" value="holA"/>
    <property type="match status" value="1"/>
</dbReference>
<keyword evidence="4" id="KW-0548">Nucleotidyltransferase</keyword>
<evidence type="ECO:0000256" key="1">
    <source>
        <dbReference type="ARBA" id="ARBA00012417"/>
    </source>
</evidence>
<evidence type="ECO:0000313" key="12">
    <source>
        <dbReference type="Proteomes" id="UP000297597"/>
    </source>
</evidence>
<dbReference type="Pfam" id="PF21694">
    <property type="entry name" value="DNA_pol3_delta_C"/>
    <property type="match status" value="1"/>
</dbReference>
<comment type="catalytic activity">
    <reaction evidence="8">
        <text>DNA(n) + a 2'-deoxyribonucleoside 5'-triphosphate = DNA(n+1) + diphosphate</text>
        <dbReference type="Rhea" id="RHEA:22508"/>
        <dbReference type="Rhea" id="RHEA-COMP:17339"/>
        <dbReference type="Rhea" id="RHEA-COMP:17340"/>
        <dbReference type="ChEBI" id="CHEBI:33019"/>
        <dbReference type="ChEBI" id="CHEBI:61560"/>
        <dbReference type="ChEBI" id="CHEBI:173112"/>
        <dbReference type="EC" id="2.7.7.7"/>
    </reaction>
</comment>
<dbReference type="Gene3D" id="1.20.272.10">
    <property type="match status" value="1"/>
</dbReference>
<accession>A0A4Y7RIX8</accession>
<keyword evidence="6" id="KW-0239">DNA-directed DNA polymerase</keyword>
<evidence type="ECO:0000313" key="11">
    <source>
        <dbReference type="EMBL" id="TEB08783.1"/>
    </source>
</evidence>
<dbReference type="EMBL" id="QFFZ01000077">
    <property type="protein sequence ID" value="TEB08783.1"/>
    <property type="molecule type" value="Genomic_DNA"/>
</dbReference>
<dbReference type="AlphaFoldDB" id="A0A4Y7RIX8"/>
<dbReference type="EC" id="2.7.7.7" evidence="1"/>
<dbReference type="InterPro" id="IPR008921">
    <property type="entry name" value="DNA_pol3_clamp-load_cplx_C"/>
</dbReference>
<dbReference type="PANTHER" id="PTHR34388">
    <property type="entry name" value="DNA POLYMERASE III SUBUNIT DELTA"/>
    <property type="match status" value="1"/>
</dbReference>
<organism evidence="11 12">
    <name type="scientific">Pelotomaculum propionicicum</name>
    <dbReference type="NCBI Taxonomy" id="258475"/>
    <lineage>
        <taxon>Bacteria</taxon>
        <taxon>Bacillati</taxon>
        <taxon>Bacillota</taxon>
        <taxon>Clostridia</taxon>
        <taxon>Eubacteriales</taxon>
        <taxon>Desulfotomaculaceae</taxon>
        <taxon>Pelotomaculum</taxon>
    </lineage>
</organism>
<name>A0A4Y7RIX8_9FIRM</name>
<evidence type="ECO:0000259" key="10">
    <source>
        <dbReference type="Pfam" id="PF21694"/>
    </source>
</evidence>
<dbReference type="SUPFAM" id="SSF52540">
    <property type="entry name" value="P-loop containing nucleoside triphosphate hydrolases"/>
    <property type="match status" value="1"/>
</dbReference>
<evidence type="ECO:0000256" key="2">
    <source>
        <dbReference type="ARBA" id="ARBA00017703"/>
    </source>
</evidence>
<reference evidence="11 12" key="1">
    <citation type="journal article" date="2018" name="Environ. Microbiol.">
        <title>Novel energy conservation strategies and behaviour of Pelotomaculum schinkii driving syntrophic propionate catabolism.</title>
        <authorList>
            <person name="Hidalgo-Ahumada C.A.P."/>
            <person name="Nobu M.K."/>
            <person name="Narihiro T."/>
            <person name="Tamaki H."/>
            <person name="Liu W.T."/>
            <person name="Kamagata Y."/>
            <person name="Stams A.J.M."/>
            <person name="Imachi H."/>
            <person name="Sousa D.Z."/>
        </authorList>
    </citation>
    <scope>NUCLEOTIDE SEQUENCE [LARGE SCALE GENOMIC DNA]</scope>
    <source>
        <strain evidence="11 12">MGP</strain>
    </source>
</reference>
<dbReference type="Gene3D" id="1.10.8.60">
    <property type="match status" value="1"/>
</dbReference>
<feature type="domain" description="DNA polymerase III delta N-terminal" evidence="9">
    <location>
        <begin position="20"/>
        <end position="154"/>
    </location>
</feature>
<evidence type="ECO:0000256" key="8">
    <source>
        <dbReference type="ARBA" id="ARBA00049244"/>
    </source>
</evidence>
<dbReference type="GO" id="GO:0003677">
    <property type="term" value="F:DNA binding"/>
    <property type="evidence" value="ECO:0007669"/>
    <property type="project" value="InterPro"/>
</dbReference>
<dbReference type="Proteomes" id="UP000297597">
    <property type="component" value="Unassembled WGS sequence"/>
</dbReference>
<comment type="similarity">
    <text evidence="7">Belongs to the DNA polymerase HolA subunit family.</text>
</comment>
<evidence type="ECO:0000256" key="6">
    <source>
        <dbReference type="ARBA" id="ARBA00022932"/>
    </source>
</evidence>
<evidence type="ECO:0000259" key="9">
    <source>
        <dbReference type="Pfam" id="PF06144"/>
    </source>
</evidence>
<protein>
    <recommendedName>
        <fullName evidence="2">DNA polymerase III subunit delta</fullName>
        <ecNumber evidence="1">2.7.7.7</ecNumber>
    </recommendedName>
</protein>
<evidence type="ECO:0000256" key="5">
    <source>
        <dbReference type="ARBA" id="ARBA00022705"/>
    </source>
</evidence>
<dbReference type="RefSeq" id="WP_134215962.1">
    <property type="nucleotide sequence ID" value="NZ_QFFZ01000077.1"/>
</dbReference>
<gene>
    <name evidence="11" type="ORF">Pmgp_03631</name>
</gene>
<evidence type="ECO:0000256" key="7">
    <source>
        <dbReference type="ARBA" id="ARBA00034754"/>
    </source>
</evidence>
<keyword evidence="3" id="KW-0808">Transferase</keyword>
<proteinExistence type="inferred from homology"/>
<dbReference type="Gene3D" id="3.40.50.300">
    <property type="entry name" value="P-loop containing nucleotide triphosphate hydrolases"/>
    <property type="match status" value="1"/>
</dbReference>
<keyword evidence="12" id="KW-1185">Reference proteome</keyword>
<keyword evidence="5" id="KW-0235">DNA replication</keyword>
<dbReference type="InterPro" id="IPR048466">
    <property type="entry name" value="DNA_pol3_delta-like_C"/>
</dbReference>
<dbReference type="GO" id="GO:0003887">
    <property type="term" value="F:DNA-directed DNA polymerase activity"/>
    <property type="evidence" value="ECO:0007669"/>
    <property type="project" value="UniProtKB-KW"/>
</dbReference>
<dbReference type="SUPFAM" id="SSF48019">
    <property type="entry name" value="post-AAA+ oligomerization domain-like"/>
    <property type="match status" value="1"/>
</dbReference>
<dbReference type="OrthoDB" id="9775929at2"/>
<comment type="caution">
    <text evidence="11">The sequence shown here is derived from an EMBL/GenBank/DDBJ whole genome shotgun (WGS) entry which is preliminary data.</text>
</comment>
<sequence>MDYYIELLNSLKRGVIAPVYLFYGEETYLREQAVARFKEYFFPGRDQDLNFDLIDGEDAGPEDIVARAETLPFFAAKRLVVVKNPSFFKSAKKAGKEEIEDGEETAGPVKETALLEYFDNPAGATCLIFTTGDPVDKRKRLFKAVQKNGRAVEFTCLNRSDLSRWLAQRARAAGRKFAPGAAETLLDTVGPSLQKLAAEMEKLVNFTAGQEVITPAEVRKVCPPGLEESIFAVVDAVGNKKAGEALAAIRELLAAKEPPFRLLAMIIRQFRLLLQVKDLLGRGCPAGQIPARLKIHPYVARKTSVQCRNFSRESLLEAFQLLLELDESVKTGRQEFYPALEIFLLKLCAGS</sequence>
<dbReference type="InterPro" id="IPR005790">
    <property type="entry name" value="DNA_polIII_delta"/>
</dbReference>
<evidence type="ECO:0000256" key="3">
    <source>
        <dbReference type="ARBA" id="ARBA00022679"/>
    </source>
</evidence>
<dbReference type="PANTHER" id="PTHR34388:SF1">
    <property type="entry name" value="DNA POLYMERASE III SUBUNIT DELTA"/>
    <property type="match status" value="1"/>
</dbReference>
<dbReference type="GO" id="GO:0009360">
    <property type="term" value="C:DNA polymerase III complex"/>
    <property type="evidence" value="ECO:0007669"/>
    <property type="project" value="InterPro"/>
</dbReference>
<evidence type="ECO:0000256" key="4">
    <source>
        <dbReference type="ARBA" id="ARBA00022695"/>
    </source>
</evidence>
<dbReference type="InterPro" id="IPR027417">
    <property type="entry name" value="P-loop_NTPase"/>
</dbReference>
<dbReference type="GO" id="GO:0006261">
    <property type="term" value="P:DNA-templated DNA replication"/>
    <property type="evidence" value="ECO:0007669"/>
    <property type="project" value="TreeGrafter"/>
</dbReference>
<dbReference type="InterPro" id="IPR010372">
    <property type="entry name" value="DNA_pol3_delta_N"/>
</dbReference>
<dbReference type="Pfam" id="PF06144">
    <property type="entry name" value="DNA_pol3_delta"/>
    <property type="match status" value="1"/>
</dbReference>